<sequence>MSKPVPTPTEKNQQTNVKATVGKLDRKYRHSLQPKSDTEPPPIPLRHTQSHRYVSKGKRNRDKGQMTSSTISPITEAENSEEEIENGVELKRDQTKTATVSYDNEKSTKNSKPKKSDGGKAMFSFENAAFEGNLNSSRTSNATIRTNSSRAPSVQSLEVVREQYCCCAKRTKCERRLLIVVTILTIIIIVLVIVVAILANNNDLEKLKVNYLRL</sequence>
<proteinExistence type="predicted"/>
<keyword evidence="2" id="KW-0812">Transmembrane</keyword>
<keyword evidence="2" id="KW-1133">Transmembrane helix</keyword>
<feature type="transmembrane region" description="Helical" evidence="2">
    <location>
        <begin position="177"/>
        <end position="199"/>
    </location>
</feature>
<reference evidence="3" key="1">
    <citation type="journal article" date="2023" name="Insect Mol. Biol.">
        <title>Genome sequencing provides insights into the evolution of gene families encoding plant cell wall-degrading enzymes in longhorned beetles.</title>
        <authorList>
            <person name="Shin N.R."/>
            <person name="Okamura Y."/>
            <person name="Kirsch R."/>
            <person name="Pauchet Y."/>
        </authorList>
    </citation>
    <scope>NUCLEOTIDE SEQUENCE</scope>
    <source>
        <strain evidence="3">MMC_N1</strain>
    </source>
</reference>
<evidence type="ECO:0000313" key="4">
    <source>
        <dbReference type="Proteomes" id="UP001162164"/>
    </source>
</evidence>
<organism evidence="3 4">
    <name type="scientific">Molorchus minor</name>
    <dbReference type="NCBI Taxonomy" id="1323400"/>
    <lineage>
        <taxon>Eukaryota</taxon>
        <taxon>Metazoa</taxon>
        <taxon>Ecdysozoa</taxon>
        <taxon>Arthropoda</taxon>
        <taxon>Hexapoda</taxon>
        <taxon>Insecta</taxon>
        <taxon>Pterygota</taxon>
        <taxon>Neoptera</taxon>
        <taxon>Endopterygota</taxon>
        <taxon>Coleoptera</taxon>
        <taxon>Polyphaga</taxon>
        <taxon>Cucujiformia</taxon>
        <taxon>Chrysomeloidea</taxon>
        <taxon>Cerambycidae</taxon>
        <taxon>Lamiinae</taxon>
        <taxon>Monochamini</taxon>
        <taxon>Molorchus</taxon>
    </lineage>
</organism>
<evidence type="ECO:0000313" key="3">
    <source>
        <dbReference type="EMBL" id="KAJ8982142.1"/>
    </source>
</evidence>
<feature type="region of interest" description="Disordered" evidence="1">
    <location>
        <begin position="1"/>
        <end position="119"/>
    </location>
</feature>
<name>A0ABQ9JWQ8_9CUCU</name>
<gene>
    <name evidence="3" type="ORF">NQ317_011288</name>
</gene>
<dbReference type="Proteomes" id="UP001162164">
    <property type="component" value="Unassembled WGS sequence"/>
</dbReference>
<feature type="compositionally biased region" description="Polar residues" evidence="1">
    <location>
        <begin position="9"/>
        <end position="18"/>
    </location>
</feature>
<protein>
    <submittedName>
        <fullName evidence="3">Uncharacterized protein</fullName>
    </submittedName>
</protein>
<dbReference type="EMBL" id="JAPWTJ010000142">
    <property type="protein sequence ID" value="KAJ8982142.1"/>
    <property type="molecule type" value="Genomic_DNA"/>
</dbReference>
<comment type="caution">
    <text evidence="3">The sequence shown here is derived from an EMBL/GenBank/DDBJ whole genome shotgun (WGS) entry which is preliminary data.</text>
</comment>
<accession>A0ABQ9JWQ8</accession>
<keyword evidence="2" id="KW-0472">Membrane</keyword>
<feature type="compositionally biased region" description="Basic residues" evidence="1">
    <location>
        <begin position="48"/>
        <end position="61"/>
    </location>
</feature>
<keyword evidence="4" id="KW-1185">Reference proteome</keyword>
<evidence type="ECO:0000256" key="1">
    <source>
        <dbReference type="SAM" id="MobiDB-lite"/>
    </source>
</evidence>
<feature type="compositionally biased region" description="Basic and acidic residues" evidence="1">
    <location>
        <begin position="103"/>
        <end position="118"/>
    </location>
</feature>
<evidence type="ECO:0000256" key="2">
    <source>
        <dbReference type="SAM" id="Phobius"/>
    </source>
</evidence>